<evidence type="ECO:0000313" key="5">
    <source>
        <dbReference type="Proteomes" id="UP000676951"/>
    </source>
</evidence>
<dbReference type="EC" id="3.1.4.58" evidence="2"/>
<comment type="function">
    <text evidence="2">Hydrolyzes RNA 2',3'-cyclic phosphodiester to an RNA 2'-phosphomonoester.</text>
</comment>
<evidence type="ECO:0000256" key="2">
    <source>
        <dbReference type="HAMAP-Rule" id="MF_01940"/>
    </source>
</evidence>
<evidence type="ECO:0000256" key="3">
    <source>
        <dbReference type="SAM" id="MobiDB-lite"/>
    </source>
</evidence>
<comment type="similarity">
    <text evidence="2">Belongs to the 2H phosphoesterase superfamily. ThpR family.</text>
</comment>
<name>A0A975NWV7_9BRAD</name>
<reference evidence="4 5" key="1">
    <citation type="submission" date="2021-06" db="EMBL/GenBank/DDBJ databases">
        <title>Bradyrhizobium sp. S2-11-4 Genome sequencing.</title>
        <authorList>
            <person name="Jin L."/>
        </authorList>
    </citation>
    <scope>NUCLEOTIDE SEQUENCE [LARGE SCALE GENOMIC DNA]</scope>
    <source>
        <strain evidence="4 5">S2-11-4</strain>
    </source>
</reference>
<dbReference type="InterPro" id="IPR004175">
    <property type="entry name" value="RNA_CPDase"/>
</dbReference>
<feature type="short sequence motif" description="HXTX 2" evidence="2">
    <location>
        <begin position="172"/>
        <end position="175"/>
    </location>
</feature>
<dbReference type="Gene3D" id="3.90.1140.10">
    <property type="entry name" value="Cyclic phosphodiesterase"/>
    <property type="match status" value="1"/>
</dbReference>
<dbReference type="Proteomes" id="UP000676951">
    <property type="component" value="Chromosome"/>
</dbReference>
<feature type="short sequence motif" description="HXTX 1" evidence="2">
    <location>
        <begin position="92"/>
        <end position="95"/>
    </location>
</feature>
<protein>
    <recommendedName>
        <fullName evidence="2">RNA 2',3'-cyclic phosphodiesterase</fullName>
        <shortName evidence="2">RNA 2',3'-CPDase</shortName>
        <ecNumber evidence="2">3.1.4.58</ecNumber>
    </recommendedName>
</protein>
<sequence length="238" mass="25536">MIEINRALVPAASDGKPSALVLSAPGPTIDPHAREVPMAGQSDSSTASSGGPPRVRIFVALKMAPEIADQLAQMALELERFPVRLIAPADIHLTLVPPWNEVSMPDAVVKLHGVADRFGEFVLKFRHVGYGPEPGRPRLLWAECDAGPELARLRATLLLTFGQSDERPFRPHVTLARLRGNGASIARKCPVDRALALTQRVGSVELMQSPAPGESGYKMLASLQLGADPDFSERAGCL</sequence>
<dbReference type="GO" id="GO:0008664">
    <property type="term" value="F:RNA 2',3'-cyclic 3'-phosphodiesterase activity"/>
    <property type="evidence" value="ECO:0007669"/>
    <property type="project" value="UniProtKB-EC"/>
</dbReference>
<accession>A0A975NWV7</accession>
<dbReference type="Pfam" id="PF13563">
    <property type="entry name" value="2_5_RNA_ligase2"/>
    <property type="match status" value="1"/>
</dbReference>
<organism evidence="4 5">
    <name type="scientific">Bradyrhizobium sediminis</name>
    <dbReference type="NCBI Taxonomy" id="2840469"/>
    <lineage>
        <taxon>Bacteria</taxon>
        <taxon>Pseudomonadati</taxon>
        <taxon>Pseudomonadota</taxon>
        <taxon>Alphaproteobacteria</taxon>
        <taxon>Hyphomicrobiales</taxon>
        <taxon>Nitrobacteraceae</taxon>
        <taxon>Bradyrhizobium</taxon>
    </lineage>
</organism>
<feature type="active site" description="Proton acceptor" evidence="2">
    <location>
        <position position="172"/>
    </location>
</feature>
<evidence type="ECO:0000256" key="1">
    <source>
        <dbReference type="ARBA" id="ARBA00022801"/>
    </source>
</evidence>
<comment type="catalytic activity">
    <reaction evidence="2">
        <text>a 3'-end 2',3'-cyclophospho-ribonucleotide-RNA + H2O = a 3'-end 2'-phospho-ribonucleotide-RNA + H(+)</text>
        <dbReference type="Rhea" id="RHEA:11828"/>
        <dbReference type="Rhea" id="RHEA-COMP:10464"/>
        <dbReference type="Rhea" id="RHEA-COMP:17353"/>
        <dbReference type="ChEBI" id="CHEBI:15377"/>
        <dbReference type="ChEBI" id="CHEBI:15378"/>
        <dbReference type="ChEBI" id="CHEBI:83064"/>
        <dbReference type="ChEBI" id="CHEBI:173113"/>
        <dbReference type="EC" id="3.1.4.58"/>
    </reaction>
</comment>
<dbReference type="PANTHER" id="PTHR35561:SF1">
    <property type="entry name" value="RNA 2',3'-CYCLIC PHOSPHODIESTERASE"/>
    <property type="match status" value="1"/>
</dbReference>
<dbReference type="GO" id="GO:0016874">
    <property type="term" value="F:ligase activity"/>
    <property type="evidence" value="ECO:0007669"/>
    <property type="project" value="UniProtKB-KW"/>
</dbReference>
<dbReference type="PANTHER" id="PTHR35561">
    <property type="entry name" value="RNA 2',3'-CYCLIC PHOSPHODIESTERASE"/>
    <property type="match status" value="1"/>
</dbReference>
<keyword evidence="5" id="KW-1185">Reference proteome</keyword>
<keyword evidence="4" id="KW-0436">Ligase</keyword>
<gene>
    <name evidence="4" type="ORF">KMZ93_22940</name>
</gene>
<dbReference type="InterPro" id="IPR009097">
    <property type="entry name" value="Cyclic_Pdiesterase"/>
</dbReference>
<feature type="region of interest" description="Disordered" evidence="3">
    <location>
        <begin position="31"/>
        <end position="51"/>
    </location>
</feature>
<evidence type="ECO:0000313" key="4">
    <source>
        <dbReference type="EMBL" id="QWG22777.1"/>
    </source>
</evidence>
<proteinExistence type="inferred from homology"/>
<dbReference type="RefSeq" id="WP_215603542.1">
    <property type="nucleotide sequence ID" value="NZ_CP076136.1"/>
</dbReference>
<dbReference type="AlphaFoldDB" id="A0A975NWV7"/>
<dbReference type="EMBL" id="CP076136">
    <property type="protein sequence ID" value="QWG22777.1"/>
    <property type="molecule type" value="Genomic_DNA"/>
</dbReference>
<dbReference type="GO" id="GO:0004113">
    <property type="term" value="F:2',3'-cyclic-nucleotide 3'-phosphodiesterase activity"/>
    <property type="evidence" value="ECO:0007669"/>
    <property type="project" value="InterPro"/>
</dbReference>
<dbReference type="SUPFAM" id="SSF55144">
    <property type="entry name" value="LigT-like"/>
    <property type="match status" value="1"/>
</dbReference>
<keyword evidence="1 2" id="KW-0378">Hydrolase</keyword>
<feature type="active site" description="Proton donor" evidence="2">
    <location>
        <position position="92"/>
    </location>
</feature>
<dbReference type="HAMAP" id="MF_01940">
    <property type="entry name" value="RNA_CPDase"/>
    <property type="match status" value="1"/>
</dbReference>